<evidence type="ECO:0000313" key="1">
    <source>
        <dbReference type="EMBL" id="QNT58684.1"/>
    </source>
</evidence>
<proteinExistence type="predicted"/>
<name>A0A7H1MAL9_9NEIS</name>
<evidence type="ECO:0000313" key="2">
    <source>
        <dbReference type="Proteomes" id="UP000516412"/>
    </source>
</evidence>
<organism evidence="1 2">
    <name type="scientific">Neisseria musculi</name>
    <dbReference type="NCBI Taxonomy" id="1815583"/>
    <lineage>
        <taxon>Bacteria</taxon>
        <taxon>Pseudomonadati</taxon>
        <taxon>Pseudomonadota</taxon>
        <taxon>Betaproteobacteria</taxon>
        <taxon>Neisseriales</taxon>
        <taxon>Neisseriaceae</taxon>
        <taxon>Neisseria</taxon>
    </lineage>
</organism>
<dbReference type="Proteomes" id="UP000516412">
    <property type="component" value="Chromosome"/>
</dbReference>
<accession>A0A7H1MAL9</accession>
<gene>
    <name evidence="1" type="ORF">H7A79_1797</name>
</gene>
<dbReference type="AlphaFoldDB" id="A0A7H1MAL9"/>
<reference evidence="1" key="1">
    <citation type="submission" date="2024-06" db="EMBL/GenBank/DDBJ databases">
        <title>Complete Genome Sequence of mouse commensal type strain Neisseria musculi.</title>
        <authorList>
            <person name="Thapa E."/>
            <person name="Aluvathingal J."/>
            <person name="Nadendla S."/>
            <person name="Mehta A."/>
            <person name="Tettelin H."/>
            <person name="Weyand N.J."/>
        </authorList>
    </citation>
    <scope>NUCLEOTIDE SEQUENCE</scope>
    <source>
        <strain evidence="1">NW831</strain>
    </source>
</reference>
<keyword evidence="2" id="KW-1185">Reference proteome</keyword>
<sequence>MSTQKKLLVFFVMEVITRLAEDILSIQANPAMLFYRKISQDTAHHLASCR</sequence>
<dbReference type="KEGG" id="nmus:H7A79_1797"/>
<protein>
    <submittedName>
        <fullName evidence="1">Uncharacterized protein</fullName>
    </submittedName>
</protein>
<dbReference type="EMBL" id="CP060414">
    <property type="protein sequence ID" value="QNT58684.1"/>
    <property type="molecule type" value="Genomic_DNA"/>
</dbReference>